<dbReference type="Proteomes" id="UP000633509">
    <property type="component" value="Unassembled WGS sequence"/>
</dbReference>
<gene>
    <name evidence="2" type="ORF">H4W80_000266</name>
</gene>
<evidence type="ECO:0000313" key="3">
    <source>
        <dbReference type="Proteomes" id="UP000633509"/>
    </source>
</evidence>
<proteinExistence type="predicted"/>
<dbReference type="EMBL" id="JADBEK010000001">
    <property type="protein sequence ID" value="MBE1582008.1"/>
    <property type="molecule type" value="Genomic_DNA"/>
</dbReference>
<evidence type="ECO:0000256" key="1">
    <source>
        <dbReference type="SAM" id="MobiDB-lite"/>
    </source>
</evidence>
<accession>A0ABR9LMX2</accession>
<reference evidence="2 3" key="1">
    <citation type="submission" date="2020-10" db="EMBL/GenBank/DDBJ databases">
        <title>Sequencing the genomes of 1000 actinobacteria strains.</title>
        <authorList>
            <person name="Klenk H.-P."/>
        </authorList>
    </citation>
    <scope>NUCLEOTIDE SEQUENCE [LARGE SCALE GENOMIC DNA]</scope>
    <source>
        <strain evidence="2 3">DSM 43173</strain>
    </source>
</reference>
<comment type="caution">
    <text evidence="2">The sequence shown here is derived from an EMBL/GenBank/DDBJ whole genome shotgun (WGS) entry which is preliminary data.</text>
</comment>
<keyword evidence="3" id="KW-1185">Reference proteome</keyword>
<sequence>MGAVAGGFACGGIRGGGQLAVLLGGRRVGQQAVESFAGPAGSGGRASGQPQRRATGLLGCGFDGDVAEGPVSAGEGDSGAGPQLSPDFSGFQEPADALVEGGADGLEFGAVGGQAETGVASNESPVHTESNPAFSACFAKSSTSAMGVPLRSASRAGRNTPIFGVMSGPWIRPPLRR</sequence>
<protein>
    <submittedName>
        <fullName evidence="2">Uncharacterized protein</fullName>
    </submittedName>
</protein>
<feature type="region of interest" description="Disordered" evidence="1">
    <location>
        <begin position="36"/>
        <end position="96"/>
    </location>
</feature>
<evidence type="ECO:0000313" key="2">
    <source>
        <dbReference type="EMBL" id="MBE1582008.1"/>
    </source>
</evidence>
<name>A0ABR9LMX2_9ACTN</name>
<organism evidence="2 3">
    <name type="scientific">Nonomuraea angiospora</name>
    <dbReference type="NCBI Taxonomy" id="46172"/>
    <lineage>
        <taxon>Bacteria</taxon>
        <taxon>Bacillati</taxon>
        <taxon>Actinomycetota</taxon>
        <taxon>Actinomycetes</taxon>
        <taxon>Streptosporangiales</taxon>
        <taxon>Streptosporangiaceae</taxon>
        <taxon>Nonomuraea</taxon>
    </lineage>
</organism>